<organism evidence="2 3">
    <name type="scientific">Ramazzottius varieornatus</name>
    <name type="common">Water bear</name>
    <name type="synonym">Tardigrade</name>
    <dbReference type="NCBI Taxonomy" id="947166"/>
    <lineage>
        <taxon>Eukaryota</taxon>
        <taxon>Metazoa</taxon>
        <taxon>Ecdysozoa</taxon>
        <taxon>Tardigrada</taxon>
        <taxon>Eutardigrada</taxon>
        <taxon>Parachela</taxon>
        <taxon>Hypsibioidea</taxon>
        <taxon>Ramazzottiidae</taxon>
        <taxon>Ramazzottius</taxon>
    </lineage>
</organism>
<dbReference type="Proteomes" id="UP000186922">
    <property type="component" value="Unassembled WGS sequence"/>
</dbReference>
<sequence>MEAAIGGIVSNVEIIPHIFRVSSTGLSTARLVEGKLPSCAGRRSFIVPLFGATLPRDVRWLATLCGAKVSSSDASEEDSELLRILKPEVRILEGFPRPVEVDGLLSSSLTTMMSSSTSTFGFLSSFSILTFFFLGLLCDSVPKKKFHDSAFALRSSSSGSSLSVDSASPLDCVGITLVDAFTGLLATACFLVCFRLQTFLRFGLFLLFAPSVLVRPIAFASLFRTGSFAVRLLFLVRRDPVAVDDALAFTRADSRPLRSATCGRTLIKIPYEALISTFEL</sequence>
<protein>
    <submittedName>
        <fullName evidence="2">Uncharacterized protein</fullName>
    </submittedName>
</protein>
<feature type="transmembrane region" description="Helical" evidence="1">
    <location>
        <begin position="173"/>
        <end position="192"/>
    </location>
</feature>
<evidence type="ECO:0000313" key="2">
    <source>
        <dbReference type="EMBL" id="GAU98875.1"/>
    </source>
</evidence>
<dbReference type="EMBL" id="BDGG01000005">
    <property type="protein sequence ID" value="GAU98875.1"/>
    <property type="molecule type" value="Genomic_DNA"/>
</dbReference>
<feature type="transmembrane region" description="Helical" evidence="1">
    <location>
        <begin position="119"/>
        <end position="137"/>
    </location>
</feature>
<evidence type="ECO:0000313" key="3">
    <source>
        <dbReference type="Proteomes" id="UP000186922"/>
    </source>
</evidence>
<keyword evidence="1" id="KW-0472">Membrane</keyword>
<evidence type="ECO:0000256" key="1">
    <source>
        <dbReference type="SAM" id="Phobius"/>
    </source>
</evidence>
<reference evidence="2 3" key="1">
    <citation type="journal article" date="2016" name="Nat. Commun.">
        <title>Extremotolerant tardigrade genome and improved radiotolerance of human cultured cells by tardigrade-unique protein.</title>
        <authorList>
            <person name="Hashimoto T."/>
            <person name="Horikawa D.D."/>
            <person name="Saito Y."/>
            <person name="Kuwahara H."/>
            <person name="Kozuka-Hata H."/>
            <person name="Shin-I T."/>
            <person name="Minakuchi Y."/>
            <person name="Ohishi K."/>
            <person name="Motoyama A."/>
            <person name="Aizu T."/>
            <person name="Enomoto A."/>
            <person name="Kondo K."/>
            <person name="Tanaka S."/>
            <person name="Hara Y."/>
            <person name="Koshikawa S."/>
            <person name="Sagara H."/>
            <person name="Miura T."/>
            <person name="Yokobori S."/>
            <person name="Miyagawa K."/>
            <person name="Suzuki Y."/>
            <person name="Kubo T."/>
            <person name="Oyama M."/>
            <person name="Kohara Y."/>
            <person name="Fujiyama A."/>
            <person name="Arakawa K."/>
            <person name="Katayama T."/>
            <person name="Toyoda A."/>
            <person name="Kunieda T."/>
        </authorList>
    </citation>
    <scope>NUCLEOTIDE SEQUENCE [LARGE SCALE GENOMIC DNA]</scope>
    <source>
        <strain evidence="2 3">YOKOZUNA-1</strain>
    </source>
</reference>
<gene>
    <name evidence="2" type="primary">RvY_09958-1</name>
    <name evidence="2" type="synonym">RvY_09958.1</name>
    <name evidence="2" type="ORF">RvY_09958</name>
</gene>
<dbReference type="AlphaFoldDB" id="A0A1D1VDJ7"/>
<keyword evidence="1" id="KW-0812">Transmembrane</keyword>
<comment type="caution">
    <text evidence="2">The sequence shown here is derived from an EMBL/GenBank/DDBJ whole genome shotgun (WGS) entry which is preliminary data.</text>
</comment>
<keyword evidence="1" id="KW-1133">Transmembrane helix</keyword>
<proteinExistence type="predicted"/>
<keyword evidence="3" id="KW-1185">Reference proteome</keyword>
<feature type="transmembrane region" description="Helical" evidence="1">
    <location>
        <begin position="204"/>
        <end position="223"/>
    </location>
</feature>
<accession>A0A1D1VDJ7</accession>
<name>A0A1D1VDJ7_RAMVA</name>